<reference evidence="2" key="1">
    <citation type="journal article" date="2024" name="Proc. Natl. Acad. Sci. U.S.A.">
        <title>Extraordinary preservation of gene collinearity over three hundred million years revealed in homosporous lycophytes.</title>
        <authorList>
            <person name="Li C."/>
            <person name="Wickell D."/>
            <person name="Kuo L.Y."/>
            <person name="Chen X."/>
            <person name="Nie B."/>
            <person name="Liao X."/>
            <person name="Peng D."/>
            <person name="Ji J."/>
            <person name="Jenkins J."/>
            <person name="Williams M."/>
            <person name="Shu S."/>
            <person name="Plott C."/>
            <person name="Barry K."/>
            <person name="Rajasekar S."/>
            <person name="Grimwood J."/>
            <person name="Han X."/>
            <person name="Sun S."/>
            <person name="Hou Z."/>
            <person name="He W."/>
            <person name="Dai G."/>
            <person name="Sun C."/>
            <person name="Schmutz J."/>
            <person name="Leebens-Mack J.H."/>
            <person name="Li F.W."/>
            <person name="Wang L."/>
        </authorList>
    </citation>
    <scope>NUCLEOTIDE SEQUENCE [LARGE SCALE GENOMIC DNA]</scope>
    <source>
        <strain evidence="2">cv. PW_Plant_1</strain>
    </source>
</reference>
<proteinExistence type="predicted"/>
<keyword evidence="2" id="KW-1185">Reference proteome</keyword>
<protein>
    <submittedName>
        <fullName evidence="1">Uncharacterized protein</fullName>
    </submittedName>
</protein>
<evidence type="ECO:0000313" key="2">
    <source>
        <dbReference type="Proteomes" id="UP001162992"/>
    </source>
</evidence>
<accession>A0ACC2CYG0</accession>
<evidence type="ECO:0000313" key="1">
    <source>
        <dbReference type="EMBL" id="KAJ7547026.1"/>
    </source>
</evidence>
<gene>
    <name evidence="1" type="ORF">O6H91_08G065500</name>
</gene>
<dbReference type="EMBL" id="CM055099">
    <property type="protein sequence ID" value="KAJ7547026.1"/>
    <property type="molecule type" value="Genomic_DNA"/>
</dbReference>
<comment type="caution">
    <text evidence="1">The sequence shown here is derived from an EMBL/GenBank/DDBJ whole genome shotgun (WGS) entry which is preliminary data.</text>
</comment>
<dbReference type="Proteomes" id="UP001162992">
    <property type="component" value="Chromosome 8"/>
</dbReference>
<organism evidence="1 2">
    <name type="scientific">Diphasiastrum complanatum</name>
    <name type="common">Issler's clubmoss</name>
    <name type="synonym">Lycopodium complanatum</name>
    <dbReference type="NCBI Taxonomy" id="34168"/>
    <lineage>
        <taxon>Eukaryota</taxon>
        <taxon>Viridiplantae</taxon>
        <taxon>Streptophyta</taxon>
        <taxon>Embryophyta</taxon>
        <taxon>Tracheophyta</taxon>
        <taxon>Lycopodiopsida</taxon>
        <taxon>Lycopodiales</taxon>
        <taxon>Lycopodiaceae</taxon>
        <taxon>Lycopodioideae</taxon>
        <taxon>Diphasiastrum</taxon>
    </lineage>
</organism>
<sequence length="348" mass="37992">MNCCVWLHRSGRRCAAFLSFPICQSISALPAIQSSLANFPRLSHLCDPYGSAKGLPKSLLSPCSGITDSFFQQKPVFCSSRKTSMQASAPKSDNEPQTSEIAGSAGRRFAVFVTGYASEYAERTYGGYGNMFARLLGDPGEAWDVFLVVEGKFPTEEELAKYEGFVLTGSRHDAHANDSWILQLCTVLQSLHEKRKKMLGVCFGHQVLSRALGGKTGRTEVGWEIGVKNVTLTDAISSKSYGSGLPRILKVLQSHRDQVLELPPGGELLGSSEKTGIEVFAIGEHVLGIQGHPEYTKDVLLDMIDSRCALGIIEEAAANMAKASILAYEDDKEILRNLCKAFLKRQHV</sequence>
<name>A0ACC2CYG0_DIPCM</name>